<evidence type="ECO:0000256" key="4">
    <source>
        <dbReference type="ARBA" id="ARBA00022552"/>
    </source>
</evidence>
<reference evidence="7" key="1">
    <citation type="submission" date="2022-01" db="EMBL/GenBank/DDBJ databases">
        <title>Comparative genomics reveals a dynamic genome evolution in the ectomycorrhizal milk-cap (Lactarius) mushrooms.</title>
        <authorList>
            <consortium name="DOE Joint Genome Institute"/>
            <person name="Lebreton A."/>
            <person name="Tang N."/>
            <person name="Kuo A."/>
            <person name="LaButti K."/>
            <person name="Drula E."/>
            <person name="Barry K."/>
            <person name="Clum A."/>
            <person name="Lipzen A."/>
            <person name="Mousain D."/>
            <person name="Ng V."/>
            <person name="Wang R."/>
            <person name="Wang X."/>
            <person name="Dai Y."/>
            <person name="Henrissat B."/>
            <person name="Grigoriev I.V."/>
            <person name="Guerin-Laguette A."/>
            <person name="Yu F."/>
            <person name="Martin F.M."/>
        </authorList>
    </citation>
    <scope>NUCLEOTIDE SEQUENCE</scope>
    <source>
        <strain evidence="7">QP</strain>
    </source>
</reference>
<dbReference type="Proteomes" id="UP001201163">
    <property type="component" value="Unassembled WGS sequence"/>
</dbReference>
<evidence type="ECO:0000256" key="5">
    <source>
        <dbReference type="ARBA" id="ARBA00023242"/>
    </source>
</evidence>
<feature type="region of interest" description="Disordered" evidence="6">
    <location>
        <begin position="189"/>
        <end position="240"/>
    </location>
</feature>
<proteinExistence type="inferred from homology"/>
<dbReference type="PANTHER" id="PTHR12838">
    <property type="entry name" value="U3 SMALL NUCLEOLAR RNA-ASSOCIATED PROTEIN 11"/>
    <property type="match status" value="1"/>
</dbReference>
<dbReference type="PANTHER" id="PTHR12838:SF0">
    <property type="entry name" value="U3 SMALL NUCLEOLAR RNA-ASSOCIATED PROTEIN 11-RELATED"/>
    <property type="match status" value="1"/>
</dbReference>
<comment type="subcellular location">
    <subcellularLocation>
        <location evidence="2">Nucleus</location>
        <location evidence="2">Nucleolus</location>
    </subcellularLocation>
</comment>
<comment type="similarity">
    <text evidence="3">Belongs to the UTP11 family.</text>
</comment>
<evidence type="ECO:0000256" key="2">
    <source>
        <dbReference type="ARBA" id="ARBA00004604"/>
    </source>
</evidence>
<keyword evidence="8" id="KW-1185">Reference proteome</keyword>
<organism evidence="7 8">
    <name type="scientific">Lactarius akahatsu</name>
    <dbReference type="NCBI Taxonomy" id="416441"/>
    <lineage>
        <taxon>Eukaryota</taxon>
        <taxon>Fungi</taxon>
        <taxon>Dikarya</taxon>
        <taxon>Basidiomycota</taxon>
        <taxon>Agaricomycotina</taxon>
        <taxon>Agaricomycetes</taxon>
        <taxon>Russulales</taxon>
        <taxon>Russulaceae</taxon>
        <taxon>Lactarius</taxon>
    </lineage>
</organism>
<keyword evidence="4" id="KW-0698">rRNA processing</keyword>
<evidence type="ECO:0000256" key="6">
    <source>
        <dbReference type="SAM" id="MobiDB-lite"/>
    </source>
</evidence>
<gene>
    <name evidence="7" type="ORF">EDB92DRAFT_1792940</name>
</gene>
<feature type="region of interest" description="Disordered" evidence="6">
    <location>
        <begin position="283"/>
        <end position="326"/>
    </location>
</feature>
<evidence type="ECO:0000256" key="3">
    <source>
        <dbReference type="ARBA" id="ARBA00008105"/>
    </source>
</evidence>
<accession>A0AAD4LNI5</accession>
<sequence length="341" mass="39755">MSSLRNSLHRRNHKERSQLSHRQRFGILEKHKDYVLRARDYHSKQDRIQRLRQKAADRNKDEFYFGMNRQKTQEGVHIQDRGNASLPVDMVKILKTQDENYVRTMRAAGLKKIEKLKDQLSALADLFVPSTKDNVNESNDDDDMDLDEDELEILEDAGIVVRSSKTRKRRPSRHQAKHVVFVENEEEARQYATNENTAQTVSLSRSKSDDLTGAGDLGWQKPERKRREKKKDTSAKAVDATDDAAAYTERSLLKELSGRLHRDRMLRYTERELEMQRLLMGKGHSKKLKGVERVDGTKEVSEDEYADAEDAGKGRQSRTRKGVDDKAYKPRVYKWRAERKR</sequence>
<name>A0AAD4LNI5_9AGAM</name>
<dbReference type="EMBL" id="JAKELL010000007">
    <property type="protein sequence ID" value="KAH8997313.1"/>
    <property type="molecule type" value="Genomic_DNA"/>
</dbReference>
<keyword evidence="5" id="KW-0539">Nucleus</keyword>
<dbReference type="Pfam" id="PF03998">
    <property type="entry name" value="Utp11"/>
    <property type="match status" value="1"/>
</dbReference>
<evidence type="ECO:0000256" key="1">
    <source>
        <dbReference type="ARBA" id="ARBA00004099"/>
    </source>
</evidence>
<evidence type="ECO:0000313" key="7">
    <source>
        <dbReference type="EMBL" id="KAH8997313.1"/>
    </source>
</evidence>
<dbReference type="AlphaFoldDB" id="A0AAD4LNI5"/>
<comment type="caution">
    <text evidence="7">The sequence shown here is derived from an EMBL/GenBank/DDBJ whole genome shotgun (WGS) entry which is preliminary data.</text>
</comment>
<comment type="function">
    <text evidence="1">Involved in nucleolar processing of pre-18S ribosomal RNA.</text>
</comment>
<dbReference type="GO" id="GO:0006364">
    <property type="term" value="P:rRNA processing"/>
    <property type="evidence" value="ECO:0007669"/>
    <property type="project" value="UniProtKB-KW"/>
</dbReference>
<feature type="compositionally biased region" description="Basic residues" evidence="6">
    <location>
        <begin position="7"/>
        <end position="23"/>
    </location>
</feature>
<feature type="region of interest" description="Disordered" evidence="6">
    <location>
        <begin position="1"/>
        <end position="23"/>
    </location>
</feature>
<dbReference type="GO" id="GO:0032040">
    <property type="term" value="C:small-subunit processome"/>
    <property type="evidence" value="ECO:0007669"/>
    <property type="project" value="InterPro"/>
</dbReference>
<feature type="compositionally biased region" description="Polar residues" evidence="6">
    <location>
        <begin position="191"/>
        <end position="205"/>
    </location>
</feature>
<feature type="compositionally biased region" description="Basic and acidic residues" evidence="6">
    <location>
        <begin position="289"/>
        <end position="300"/>
    </location>
</feature>
<protein>
    <submittedName>
        <fullName evidence="7">U3 small nucleolar RNA-associated protein 11</fullName>
    </submittedName>
</protein>
<dbReference type="InterPro" id="IPR007144">
    <property type="entry name" value="SSU_processome_Utp11"/>
</dbReference>
<evidence type="ECO:0000313" key="8">
    <source>
        <dbReference type="Proteomes" id="UP001201163"/>
    </source>
</evidence>